<proteinExistence type="predicted"/>
<dbReference type="PANTHER" id="PTHR14689">
    <property type="entry name" value="PHORBOL-ESTER_DAG-TYPE DOMAIN-CONTAINING PROTEIN"/>
    <property type="match status" value="1"/>
</dbReference>
<feature type="region of interest" description="Disordered" evidence="1">
    <location>
        <begin position="482"/>
        <end position="507"/>
    </location>
</feature>
<dbReference type="Pfam" id="PF13926">
    <property type="entry name" value="DUF4211"/>
    <property type="match status" value="1"/>
</dbReference>
<feature type="compositionally biased region" description="Basic residues" evidence="1">
    <location>
        <begin position="16"/>
        <end position="32"/>
    </location>
</feature>
<feature type="compositionally biased region" description="Basic and acidic residues" evidence="1">
    <location>
        <begin position="134"/>
        <end position="143"/>
    </location>
</feature>
<feature type="compositionally biased region" description="Polar residues" evidence="1">
    <location>
        <begin position="115"/>
        <end position="128"/>
    </location>
</feature>
<evidence type="ECO:0000313" key="4">
    <source>
        <dbReference type="Proteomes" id="UP001302676"/>
    </source>
</evidence>
<dbReference type="AlphaFoldDB" id="A0AAN6UXB2"/>
<protein>
    <recommendedName>
        <fullName evidence="2">DUF4211 domain-containing protein</fullName>
    </recommendedName>
</protein>
<dbReference type="PANTHER" id="PTHR14689:SF0">
    <property type="entry name" value="COILED-COIL DOMAIN-CONTAINING PROTEIN 82"/>
    <property type="match status" value="1"/>
</dbReference>
<feature type="compositionally biased region" description="Basic residues" evidence="1">
    <location>
        <begin position="93"/>
        <end position="105"/>
    </location>
</feature>
<feature type="compositionally biased region" description="Acidic residues" evidence="1">
    <location>
        <begin position="324"/>
        <end position="345"/>
    </location>
</feature>
<evidence type="ECO:0000313" key="3">
    <source>
        <dbReference type="EMBL" id="KAK4140516.1"/>
    </source>
</evidence>
<dbReference type="InterPro" id="IPR025451">
    <property type="entry name" value="DUF4211"/>
</dbReference>
<feature type="compositionally biased region" description="Acidic residues" evidence="1">
    <location>
        <begin position="187"/>
        <end position="196"/>
    </location>
</feature>
<reference evidence="3" key="1">
    <citation type="journal article" date="2023" name="Mol. Phylogenet. Evol.">
        <title>Genome-scale phylogeny and comparative genomics of the fungal order Sordariales.</title>
        <authorList>
            <person name="Hensen N."/>
            <person name="Bonometti L."/>
            <person name="Westerberg I."/>
            <person name="Brannstrom I.O."/>
            <person name="Guillou S."/>
            <person name="Cros-Aarteil S."/>
            <person name="Calhoun S."/>
            <person name="Haridas S."/>
            <person name="Kuo A."/>
            <person name="Mondo S."/>
            <person name="Pangilinan J."/>
            <person name="Riley R."/>
            <person name="LaButti K."/>
            <person name="Andreopoulos B."/>
            <person name="Lipzen A."/>
            <person name="Chen C."/>
            <person name="Yan M."/>
            <person name="Daum C."/>
            <person name="Ng V."/>
            <person name="Clum A."/>
            <person name="Steindorff A."/>
            <person name="Ohm R.A."/>
            <person name="Martin F."/>
            <person name="Silar P."/>
            <person name="Natvig D.O."/>
            <person name="Lalanne C."/>
            <person name="Gautier V."/>
            <person name="Ament-Velasquez S.L."/>
            <person name="Kruys A."/>
            <person name="Hutchinson M.I."/>
            <person name="Powell A.J."/>
            <person name="Barry K."/>
            <person name="Miller A.N."/>
            <person name="Grigoriev I.V."/>
            <person name="Debuchy R."/>
            <person name="Gladieux P."/>
            <person name="Hiltunen Thoren M."/>
            <person name="Johannesson H."/>
        </authorList>
    </citation>
    <scope>NUCLEOTIDE SEQUENCE</scope>
    <source>
        <strain evidence="3">CBS 141.50</strain>
    </source>
</reference>
<dbReference type="GeneID" id="87821335"/>
<feature type="domain" description="DUF4211" evidence="2">
    <location>
        <begin position="336"/>
        <end position="474"/>
    </location>
</feature>
<feature type="compositionally biased region" description="Acidic residues" evidence="1">
    <location>
        <begin position="256"/>
        <end position="270"/>
    </location>
</feature>
<dbReference type="RefSeq" id="XP_062633887.1">
    <property type="nucleotide sequence ID" value="XM_062784722.1"/>
</dbReference>
<accession>A0AAN6UXB2</accession>
<evidence type="ECO:0000259" key="2">
    <source>
        <dbReference type="Pfam" id="PF13926"/>
    </source>
</evidence>
<evidence type="ECO:0000256" key="1">
    <source>
        <dbReference type="SAM" id="MobiDB-lite"/>
    </source>
</evidence>
<dbReference type="GO" id="GO:0005634">
    <property type="term" value="C:nucleus"/>
    <property type="evidence" value="ECO:0007669"/>
    <property type="project" value="TreeGrafter"/>
</dbReference>
<reference evidence="3" key="2">
    <citation type="submission" date="2023-05" db="EMBL/GenBank/DDBJ databases">
        <authorList>
            <consortium name="Lawrence Berkeley National Laboratory"/>
            <person name="Steindorff A."/>
            <person name="Hensen N."/>
            <person name="Bonometti L."/>
            <person name="Westerberg I."/>
            <person name="Brannstrom I.O."/>
            <person name="Guillou S."/>
            <person name="Cros-Aarteil S."/>
            <person name="Calhoun S."/>
            <person name="Haridas S."/>
            <person name="Kuo A."/>
            <person name="Mondo S."/>
            <person name="Pangilinan J."/>
            <person name="Riley R."/>
            <person name="Labutti K."/>
            <person name="Andreopoulos B."/>
            <person name="Lipzen A."/>
            <person name="Chen C."/>
            <person name="Yanf M."/>
            <person name="Daum C."/>
            <person name="Ng V."/>
            <person name="Clum A."/>
            <person name="Ohm R."/>
            <person name="Martin F."/>
            <person name="Silar P."/>
            <person name="Natvig D."/>
            <person name="Lalanne C."/>
            <person name="Gautier V."/>
            <person name="Ament-Velasquez S.L."/>
            <person name="Kruys A."/>
            <person name="Hutchinson M.I."/>
            <person name="Powell A.J."/>
            <person name="Barry K."/>
            <person name="Miller A.N."/>
            <person name="Grigoriev I.V."/>
            <person name="Debuchy R."/>
            <person name="Gladieux P."/>
            <person name="Thoren M.H."/>
            <person name="Johannesson H."/>
        </authorList>
    </citation>
    <scope>NUCLEOTIDE SEQUENCE</scope>
    <source>
        <strain evidence="3">CBS 141.50</strain>
    </source>
</reference>
<organism evidence="3 4">
    <name type="scientific">Dichotomopilus funicola</name>
    <dbReference type="NCBI Taxonomy" id="1934379"/>
    <lineage>
        <taxon>Eukaryota</taxon>
        <taxon>Fungi</taxon>
        <taxon>Dikarya</taxon>
        <taxon>Ascomycota</taxon>
        <taxon>Pezizomycotina</taxon>
        <taxon>Sordariomycetes</taxon>
        <taxon>Sordariomycetidae</taxon>
        <taxon>Sordariales</taxon>
        <taxon>Chaetomiaceae</taxon>
        <taxon>Dichotomopilus</taxon>
    </lineage>
</organism>
<gene>
    <name evidence="3" type="ORF">C8A04DRAFT_39814</name>
</gene>
<sequence>MAKKKQKTIEDTLGRPRTRSLVRAPRIRKARSPLRGSVSSPARRTSPPPSFLPASQGNNRTSQKRVLLTDSSDEKSGSDASVPATKMFSTKKSSTKKPAAKKRRLPSSDSDDSSTNLRNAKQAKNSSSARKKIDRHEDSRMAQESDEEEDDSPRITPKKTQDDSPRPTPRPKRKGGLLASKRGDNSESPDEDDDDAPPVRRRRLVKRSALSDTAEDKEQTTPGPKVRRIKPTKKKGRTPKQKARELRRRKRAGEAVNEDDEDSDEEEGSSEGDGALYDSNDDFLALKEFEDEEPDEAPPVRKSTAKTKGKGKARADDDKQAGNDDSDEEDSDSDANFIDDDEEGLLGEPDHFHLMPLEFTANAHKPFKDLFRDVIEWLVQFKVNPGFPNREDKMYRIAWKKLDNEVGGLADSKYSSSSWRQPFYKALLARPYFTSVDLPAGASIDGEDCGACGRSGHPAKHNITFSGSAYYKDTSNLARFLNPVEPGSGSTNNSDSDDEDERGLKIAPQTTSWNVGVTCNANAEMAHQLTHWKMALLDWVDARLIRDGYMKAEKLVERNVMTPMQRGRLVDKIMADWVKSGDVYDLYRNHKGTLEKARNMKVDGRRRR</sequence>
<feature type="compositionally biased region" description="Basic residues" evidence="1">
    <location>
        <begin position="225"/>
        <end position="251"/>
    </location>
</feature>
<dbReference type="Proteomes" id="UP001302676">
    <property type="component" value="Unassembled WGS sequence"/>
</dbReference>
<feature type="compositionally biased region" description="Basic residues" evidence="1">
    <location>
        <begin position="303"/>
        <end position="312"/>
    </location>
</feature>
<keyword evidence="4" id="KW-1185">Reference proteome</keyword>
<name>A0AAN6UXB2_9PEZI</name>
<feature type="region of interest" description="Disordered" evidence="1">
    <location>
        <begin position="1"/>
        <end position="345"/>
    </location>
</feature>
<comment type="caution">
    <text evidence="3">The sequence shown here is derived from an EMBL/GenBank/DDBJ whole genome shotgun (WGS) entry which is preliminary data.</text>
</comment>
<dbReference type="EMBL" id="MU853629">
    <property type="protein sequence ID" value="KAK4140516.1"/>
    <property type="molecule type" value="Genomic_DNA"/>
</dbReference>
<feature type="compositionally biased region" description="Basic and acidic residues" evidence="1">
    <location>
        <begin position="313"/>
        <end position="322"/>
    </location>
</feature>